<dbReference type="Gene3D" id="3.30.420.10">
    <property type="entry name" value="Ribonuclease H-like superfamily/Ribonuclease H"/>
    <property type="match status" value="1"/>
</dbReference>
<evidence type="ECO:0000256" key="3">
    <source>
        <dbReference type="ARBA" id="ARBA00023125"/>
    </source>
</evidence>
<evidence type="ECO:0000313" key="8">
    <source>
        <dbReference type="Proteomes" id="UP000715441"/>
    </source>
</evidence>
<dbReference type="InterPro" id="IPR001584">
    <property type="entry name" value="Integrase_cat-core"/>
</dbReference>
<feature type="domain" description="Integrase catalytic" evidence="6">
    <location>
        <begin position="111"/>
        <end position="281"/>
    </location>
</feature>
<evidence type="ECO:0000256" key="1">
    <source>
        <dbReference type="ARBA" id="ARBA00009277"/>
    </source>
</evidence>
<dbReference type="InterPro" id="IPR012337">
    <property type="entry name" value="RNaseH-like_sf"/>
</dbReference>
<dbReference type="NCBIfam" id="NF033546">
    <property type="entry name" value="transpos_IS21"/>
    <property type="match status" value="1"/>
</dbReference>
<feature type="domain" description="HTH IS21-type" evidence="5">
    <location>
        <begin position="6"/>
        <end position="67"/>
    </location>
</feature>
<dbReference type="PROSITE" id="PS50531">
    <property type="entry name" value="HTH_IS21"/>
    <property type="match status" value="1"/>
</dbReference>
<keyword evidence="8" id="KW-1185">Reference proteome</keyword>
<sequence>MISVDVWAEIRRLHRAEGVPIKQIVRDLGVGRNTVRRALRASGPPERTRGPRGSMVDAFEPRIRELLAQFPSMPATVIAERVGWEHSSSVLRDRVAKLRPEYRGVDPADRLSYCPGEVIQCDLWFPGTRVRVGDGQERVLPVLVMVSGFSRRIEALMLPSRQGGDLTAGMWELLTRFGGCPKTLLWDREAAIGGTGKPTVVAAAFAGTLATRIRLAPPKDPETKGIVERANRYLETSFLPGRSFTSPADFTTQLIEWLARANRRHVRAIGARPIDRAETDQQAMLALPRTPPATGLSSRVRLGRDYYVRVDGNDYSADPRFIGRFVDIHASLVEVVIGCDGQPAGSHPRSWQTHATVTSPKHVETAAKLRAHYQQHKTAGTRTHADGHPVQMRALTDYDARFGVEFHTTETEHTREAQ</sequence>
<keyword evidence="4" id="KW-0233">DNA recombination</keyword>
<keyword evidence="2" id="KW-0815">Transposition</keyword>
<dbReference type="PANTHER" id="PTHR35004">
    <property type="entry name" value="TRANSPOSASE RV3428C-RELATED"/>
    <property type="match status" value="1"/>
</dbReference>
<dbReference type="PROSITE" id="PS50994">
    <property type="entry name" value="INTEGRASE"/>
    <property type="match status" value="1"/>
</dbReference>
<dbReference type="InterPro" id="IPR036397">
    <property type="entry name" value="RNaseH_sf"/>
</dbReference>
<comment type="caution">
    <text evidence="7">The sequence shown here is derived from an EMBL/GenBank/DDBJ whole genome shotgun (WGS) entry which is preliminary data.</text>
</comment>
<proteinExistence type="inferred from homology"/>
<dbReference type="EMBL" id="JAAXLS010000016">
    <property type="protein sequence ID" value="NKQ55611.1"/>
    <property type="molecule type" value="Genomic_DNA"/>
</dbReference>
<protein>
    <submittedName>
        <fullName evidence="7">IS21 family transposase</fullName>
    </submittedName>
</protein>
<evidence type="ECO:0000259" key="6">
    <source>
        <dbReference type="PROSITE" id="PS50994"/>
    </source>
</evidence>
<gene>
    <name evidence="7" type="ORF">HFP15_22260</name>
</gene>
<dbReference type="RefSeq" id="WP_168518651.1">
    <property type="nucleotide sequence ID" value="NZ_JAAXLS010000016.1"/>
</dbReference>
<dbReference type="InterPro" id="IPR017894">
    <property type="entry name" value="HTH_IS21_transposase_type"/>
</dbReference>
<evidence type="ECO:0000256" key="4">
    <source>
        <dbReference type="ARBA" id="ARBA00023172"/>
    </source>
</evidence>
<dbReference type="PANTHER" id="PTHR35004:SF8">
    <property type="entry name" value="TRANSPOSASE RV3428C-RELATED"/>
    <property type="match status" value="1"/>
</dbReference>
<dbReference type="SUPFAM" id="SSF53098">
    <property type="entry name" value="Ribonuclease H-like"/>
    <property type="match status" value="1"/>
</dbReference>
<name>A0ABX1J742_9PSEU</name>
<accession>A0ABX1J742</accession>
<keyword evidence="3" id="KW-0238">DNA-binding</keyword>
<dbReference type="Pfam" id="PF22483">
    <property type="entry name" value="Mu-transpos_C_2"/>
    <property type="match status" value="1"/>
</dbReference>
<evidence type="ECO:0000259" key="5">
    <source>
        <dbReference type="PROSITE" id="PS50531"/>
    </source>
</evidence>
<reference evidence="7 8" key="1">
    <citation type="submission" date="2020-04" db="EMBL/GenBank/DDBJ databases">
        <title>Novel species.</title>
        <authorList>
            <person name="Teo W.F.A."/>
            <person name="Lipun K."/>
            <person name="Srisuk N."/>
            <person name="Duangmal K."/>
        </authorList>
    </citation>
    <scope>NUCLEOTIDE SEQUENCE [LARGE SCALE GENOMIC DNA]</scope>
    <source>
        <strain evidence="7 8">K13G38</strain>
    </source>
</reference>
<evidence type="ECO:0000313" key="7">
    <source>
        <dbReference type="EMBL" id="NKQ55611.1"/>
    </source>
</evidence>
<organism evidence="7 8">
    <name type="scientific">Amycolatopsis acididurans</name>
    <dbReference type="NCBI Taxonomy" id="2724524"/>
    <lineage>
        <taxon>Bacteria</taxon>
        <taxon>Bacillati</taxon>
        <taxon>Actinomycetota</taxon>
        <taxon>Actinomycetes</taxon>
        <taxon>Pseudonocardiales</taxon>
        <taxon>Pseudonocardiaceae</taxon>
        <taxon>Amycolatopsis</taxon>
    </lineage>
</organism>
<dbReference type="Proteomes" id="UP000715441">
    <property type="component" value="Unassembled WGS sequence"/>
</dbReference>
<dbReference type="InterPro" id="IPR054353">
    <property type="entry name" value="IstA-like_C"/>
</dbReference>
<dbReference type="Gene3D" id="1.10.10.60">
    <property type="entry name" value="Homeodomain-like"/>
    <property type="match status" value="1"/>
</dbReference>
<comment type="similarity">
    <text evidence="1">Belongs to the transposase IS21/IS408/IS1162 family.</text>
</comment>
<evidence type="ECO:0000256" key="2">
    <source>
        <dbReference type="ARBA" id="ARBA00022578"/>
    </source>
</evidence>